<keyword evidence="1" id="KW-0175">Coiled coil</keyword>
<evidence type="ECO:0000313" key="4">
    <source>
        <dbReference type="Proteomes" id="UP000196331"/>
    </source>
</evidence>
<evidence type="ECO:0000256" key="2">
    <source>
        <dbReference type="SAM" id="MobiDB-lite"/>
    </source>
</evidence>
<dbReference type="Proteomes" id="UP000196331">
    <property type="component" value="Unassembled WGS sequence"/>
</dbReference>
<name>A0A1R4HP85_9GAMM</name>
<evidence type="ECO:0000256" key="1">
    <source>
        <dbReference type="SAM" id="Coils"/>
    </source>
</evidence>
<dbReference type="EMBL" id="FUKM01000003">
    <property type="protein sequence ID" value="SJN09357.1"/>
    <property type="molecule type" value="Genomic_DNA"/>
</dbReference>
<proteinExistence type="predicted"/>
<protein>
    <submittedName>
        <fullName evidence="3">Uncharacterized protein</fullName>
    </submittedName>
</protein>
<dbReference type="AlphaFoldDB" id="A0A1R4HP85"/>
<organism evidence="3 4">
    <name type="scientific">Halomonas citrativorans</name>
    <dbReference type="NCBI Taxonomy" id="2742612"/>
    <lineage>
        <taxon>Bacteria</taxon>
        <taxon>Pseudomonadati</taxon>
        <taxon>Pseudomonadota</taxon>
        <taxon>Gammaproteobacteria</taxon>
        <taxon>Oceanospirillales</taxon>
        <taxon>Halomonadaceae</taxon>
        <taxon>Halomonas</taxon>
    </lineage>
</organism>
<evidence type="ECO:0000313" key="3">
    <source>
        <dbReference type="EMBL" id="SJN09357.1"/>
    </source>
</evidence>
<accession>A0A1R4HP85</accession>
<sequence length="117" mass="13600">MNETSMKYHKTPKQSDERDKLRKFRELDDAFAQALRQLEGPNSGFDIPTGPPVRSLAALEEDDAVERSQERARLFEERLKALMDEYNQSDHELHELISTLLFYELWPQHQAPELTGG</sequence>
<comment type="caution">
    <text evidence="3">The sequence shown here is derived from an EMBL/GenBank/DDBJ whole genome shotgun (WGS) entry which is preliminary data.</text>
</comment>
<feature type="coiled-coil region" evidence="1">
    <location>
        <begin position="65"/>
        <end position="92"/>
    </location>
</feature>
<feature type="region of interest" description="Disordered" evidence="2">
    <location>
        <begin position="1"/>
        <end position="20"/>
    </location>
</feature>
<reference evidence="3 4" key="1">
    <citation type="submission" date="2017-02" db="EMBL/GenBank/DDBJ databases">
        <authorList>
            <person name="Dridi B."/>
        </authorList>
    </citation>
    <scope>NUCLEOTIDE SEQUENCE [LARGE SCALE GENOMIC DNA]</scope>
    <source>
        <strain evidence="3 4">JB380</strain>
    </source>
</reference>
<gene>
    <name evidence="3" type="ORF">CZ787_01335</name>
</gene>